<gene>
    <name evidence="2" type="ORF">ASZ90_014782</name>
</gene>
<protein>
    <submittedName>
        <fullName evidence="2">Uncharacterized protein</fullName>
    </submittedName>
</protein>
<evidence type="ECO:0000256" key="1">
    <source>
        <dbReference type="SAM" id="MobiDB-lite"/>
    </source>
</evidence>
<proteinExistence type="predicted"/>
<feature type="compositionally biased region" description="Basic residues" evidence="1">
    <location>
        <begin position="60"/>
        <end position="69"/>
    </location>
</feature>
<organism evidence="2">
    <name type="scientific">hydrocarbon metagenome</name>
    <dbReference type="NCBI Taxonomy" id="938273"/>
    <lineage>
        <taxon>unclassified sequences</taxon>
        <taxon>metagenomes</taxon>
        <taxon>ecological metagenomes</taxon>
    </lineage>
</organism>
<sequence>MVSWMTRRKNPVCHLCAWHQGEERYRTCTRGSIPLFHPLYAIPAFPEQSVIPSRCNTPGRKSRLSRTRKISPGLQE</sequence>
<name>A0A0W8F3Z0_9ZZZZ</name>
<feature type="region of interest" description="Disordered" evidence="1">
    <location>
        <begin position="54"/>
        <end position="76"/>
    </location>
</feature>
<dbReference type="AlphaFoldDB" id="A0A0W8F3Z0"/>
<evidence type="ECO:0000313" key="2">
    <source>
        <dbReference type="EMBL" id="KUG15537.1"/>
    </source>
</evidence>
<comment type="caution">
    <text evidence="2">The sequence shown here is derived from an EMBL/GenBank/DDBJ whole genome shotgun (WGS) entry which is preliminary data.</text>
</comment>
<accession>A0A0W8F3Z0</accession>
<dbReference type="EMBL" id="LNQE01001550">
    <property type="protein sequence ID" value="KUG15537.1"/>
    <property type="molecule type" value="Genomic_DNA"/>
</dbReference>
<reference evidence="2" key="1">
    <citation type="journal article" date="2015" name="Proc. Natl. Acad. Sci. U.S.A.">
        <title>Networks of energetic and metabolic interactions define dynamics in microbial communities.</title>
        <authorList>
            <person name="Embree M."/>
            <person name="Liu J.K."/>
            <person name="Al-Bassam M.M."/>
            <person name="Zengler K."/>
        </authorList>
    </citation>
    <scope>NUCLEOTIDE SEQUENCE</scope>
</reference>